<keyword evidence="4" id="KW-1185">Reference proteome</keyword>
<sequence length="367" mass="40637">MTMVNLRGINKIRKRLSDGSVIEMHYAWRGKGAPCFWRSDSNILIGSPEYVAALAEAAPKGQAAKGKFREAILGFLASQEFRGLAPRTQSDMRTSINHPKNGIDVKFGDAPIRAFDDPRIRKRVLDWRDGIGGKVGDDRIRHLQRIVGWSLDRGLLMQHRLMGIKSTYKATRAEVFWLAADIETFVAGAPPHVGRILIAATETGLRPGDLAKLAREHIHPTPTGRRIVVWTSKGKAKRRIASIPVTPRMAALIDSTPADQRAIITNKGGQPYQHENYLGDAVSTWRDKLGLRSELRLYDARGTAATRLFQAGAELREIATHMGWSIKHAAEVIERYVALSPEMTDGLAAKLQEAESRTKVQTAVQTG</sequence>
<evidence type="ECO:0000313" key="4">
    <source>
        <dbReference type="Proteomes" id="UP000186141"/>
    </source>
</evidence>
<dbReference type="InterPro" id="IPR013762">
    <property type="entry name" value="Integrase-like_cat_sf"/>
</dbReference>
<dbReference type="GO" id="GO:0015074">
    <property type="term" value="P:DNA integration"/>
    <property type="evidence" value="ECO:0007669"/>
    <property type="project" value="InterPro"/>
</dbReference>
<dbReference type="AlphaFoldDB" id="A0A1N7QJ89"/>
<dbReference type="Proteomes" id="UP000186141">
    <property type="component" value="Unassembled WGS sequence"/>
</dbReference>
<keyword evidence="1" id="KW-0233">DNA recombination</keyword>
<name>A0A1N7QJ89_9RHOB</name>
<accession>A0A1N7QJ89</accession>
<proteinExistence type="predicted"/>
<dbReference type="InterPro" id="IPR011010">
    <property type="entry name" value="DNA_brk_join_enz"/>
</dbReference>
<evidence type="ECO:0000313" key="3">
    <source>
        <dbReference type="EMBL" id="SIT22567.1"/>
    </source>
</evidence>
<dbReference type="InterPro" id="IPR002104">
    <property type="entry name" value="Integrase_catalytic"/>
</dbReference>
<feature type="domain" description="Tyr recombinase" evidence="2">
    <location>
        <begin position="163"/>
        <end position="349"/>
    </location>
</feature>
<dbReference type="SUPFAM" id="SSF56349">
    <property type="entry name" value="DNA breaking-rejoining enzymes"/>
    <property type="match status" value="1"/>
</dbReference>
<dbReference type="PROSITE" id="PS51898">
    <property type="entry name" value="TYR_RECOMBINASE"/>
    <property type="match status" value="1"/>
</dbReference>
<dbReference type="Pfam" id="PF00589">
    <property type="entry name" value="Phage_integrase"/>
    <property type="match status" value="1"/>
</dbReference>
<evidence type="ECO:0000259" key="2">
    <source>
        <dbReference type="PROSITE" id="PS51898"/>
    </source>
</evidence>
<organism evidence="3 4">
    <name type="scientific">Gemmobacter megaterium</name>
    <dbReference type="NCBI Taxonomy" id="1086013"/>
    <lineage>
        <taxon>Bacteria</taxon>
        <taxon>Pseudomonadati</taxon>
        <taxon>Pseudomonadota</taxon>
        <taxon>Alphaproteobacteria</taxon>
        <taxon>Rhodobacterales</taxon>
        <taxon>Paracoccaceae</taxon>
        <taxon>Gemmobacter</taxon>
    </lineage>
</organism>
<dbReference type="EMBL" id="FTOT01000012">
    <property type="protein sequence ID" value="SIT22567.1"/>
    <property type="molecule type" value="Genomic_DNA"/>
</dbReference>
<dbReference type="STRING" id="1086013.SAMN05421774_11220"/>
<dbReference type="GO" id="GO:0006310">
    <property type="term" value="P:DNA recombination"/>
    <property type="evidence" value="ECO:0007669"/>
    <property type="project" value="UniProtKB-KW"/>
</dbReference>
<dbReference type="GO" id="GO:0003677">
    <property type="term" value="F:DNA binding"/>
    <property type="evidence" value="ECO:0007669"/>
    <property type="project" value="InterPro"/>
</dbReference>
<gene>
    <name evidence="3" type="ORF">SAMN05421774_11220</name>
</gene>
<evidence type="ECO:0000256" key="1">
    <source>
        <dbReference type="ARBA" id="ARBA00023172"/>
    </source>
</evidence>
<reference evidence="3 4" key="1">
    <citation type="submission" date="2017-01" db="EMBL/GenBank/DDBJ databases">
        <authorList>
            <person name="Mah S.A."/>
            <person name="Swanson W.J."/>
            <person name="Moy G.W."/>
            <person name="Vacquier V.D."/>
        </authorList>
    </citation>
    <scope>NUCLEOTIDE SEQUENCE [LARGE SCALE GENOMIC DNA]</scope>
    <source>
        <strain evidence="3 4">DSM 26375</strain>
    </source>
</reference>
<dbReference type="Gene3D" id="1.10.443.10">
    <property type="entry name" value="Intergrase catalytic core"/>
    <property type="match status" value="1"/>
</dbReference>
<protein>
    <submittedName>
        <fullName evidence="3">Phage integrase family protein</fullName>
    </submittedName>
</protein>
<dbReference type="OrthoDB" id="7510934at2"/>